<organism evidence="3 4">
    <name type="scientific">Palleronia salina</name>
    <dbReference type="NCBI Taxonomy" id="313368"/>
    <lineage>
        <taxon>Bacteria</taxon>
        <taxon>Pseudomonadati</taxon>
        <taxon>Pseudomonadota</taxon>
        <taxon>Alphaproteobacteria</taxon>
        <taxon>Rhodobacterales</taxon>
        <taxon>Roseobacteraceae</taxon>
        <taxon>Palleronia</taxon>
    </lineage>
</organism>
<dbReference type="STRING" id="313368.SAMN04488012_10113"/>
<keyword evidence="4" id="KW-1185">Reference proteome</keyword>
<sequence>MKNLIATALVAACALSAPALAGNHSNGKGNGKAVGQAAAGCPPGLAKKNPPCVPPGQAKQAARSGYDGVPDYTVGDIVDEIILRDRLRRISDYDRYDLRDVDGVRYYRDDRQIYRVDPTTRAILDIIALAEVLN</sequence>
<evidence type="ECO:0000256" key="1">
    <source>
        <dbReference type="SAM" id="MobiDB-lite"/>
    </source>
</evidence>
<feature type="signal peptide" evidence="2">
    <location>
        <begin position="1"/>
        <end position="21"/>
    </location>
</feature>
<dbReference type="Proteomes" id="UP000184040">
    <property type="component" value="Unassembled WGS sequence"/>
</dbReference>
<dbReference type="AlphaFoldDB" id="A0A1M6A711"/>
<reference evidence="3 4" key="1">
    <citation type="submission" date="2016-11" db="EMBL/GenBank/DDBJ databases">
        <authorList>
            <person name="Jaros S."/>
            <person name="Januszkiewicz K."/>
            <person name="Wedrychowicz H."/>
        </authorList>
    </citation>
    <scope>NUCLEOTIDE SEQUENCE [LARGE SCALE GENOMIC DNA]</scope>
    <source>
        <strain evidence="3 4">DSM 26892</strain>
    </source>
</reference>
<evidence type="ECO:0000313" key="4">
    <source>
        <dbReference type="Proteomes" id="UP000184040"/>
    </source>
</evidence>
<proteinExistence type="predicted"/>
<evidence type="ECO:0008006" key="5">
    <source>
        <dbReference type="Google" id="ProtNLM"/>
    </source>
</evidence>
<name>A0A1M6A711_9RHOB</name>
<gene>
    <name evidence="3" type="ORF">SAMN04488012_10113</name>
</gene>
<keyword evidence="2" id="KW-0732">Signal</keyword>
<evidence type="ECO:0000313" key="3">
    <source>
        <dbReference type="EMBL" id="SHI32245.1"/>
    </source>
</evidence>
<feature type="region of interest" description="Disordered" evidence="1">
    <location>
        <begin position="45"/>
        <end position="69"/>
    </location>
</feature>
<feature type="chain" id="PRO_5012500167" description="Nickel/cobalt transporter regulator" evidence="2">
    <location>
        <begin position="22"/>
        <end position="134"/>
    </location>
</feature>
<protein>
    <recommendedName>
        <fullName evidence="5">Nickel/cobalt transporter regulator</fullName>
    </recommendedName>
</protein>
<dbReference type="RefSeq" id="WP_073126446.1">
    <property type="nucleotide sequence ID" value="NZ_FQZA01000001.1"/>
</dbReference>
<accession>A0A1M6A711</accession>
<evidence type="ECO:0000256" key="2">
    <source>
        <dbReference type="SAM" id="SignalP"/>
    </source>
</evidence>
<dbReference type="EMBL" id="FQZA01000001">
    <property type="protein sequence ID" value="SHI32245.1"/>
    <property type="molecule type" value="Genomic_DNA"/>
</dbReference>